<organism evidence="2 3">
    <name type="scientific">Pochonia chlamydosporia 170</name>
    <dbReference type="NCBI Taxonomy" id="1380566"/>
    <lineage>
        <taxon>Eukaryota</taxon>
        <taxon>Fungi</taxon>
        <taxon>Dikarya</taxon>
        <taxon>Ascomycota</taxon>
        <taxon>Pezizomycotina</taxon>
        <taxon>Sordariomycetes</taxon>
        <taxon>Hypocreomycetidae</taxon>
        <taxon>Hypocreales</taxon>
        <taxon>Clavicipitaceae</taxon>
        <taxon>Pochonia</taxon>
    </lineage>
</organism>
<reference evidence="2 3" key="1">
    <citation type="journal article" date="2016" name="PLoS Pathog.">
        <title>Biosynthesis of antibiotic leucinostatins in bio-control fungus Purpureocillium lilacinum and their inhibition on phytophthora revealed by genome mining.</title>
        <authorList>
            <person name="Wang G."/>
            <person name="Liu Z."/>
            <person name="Lin R."/>
            <person name="Li E."/>
            <person name="Mao Z."/>
            <person name="Ling J."/>
            <person name="Yang Y."/>
            <person name="Yin W.B."/>
            <person name="Xie B."/>
        </authorList>
    </citation>
    <scope>NUCLEOTIDE SEQUENCE [LARGE SCALE GENOMIC DNA]</scope>
    <source>
        <strain evidence="2">170</strain>
    </source>
</reference>
<accession>A0A179FTM9</accession>
<sequence>MIELSKRKYINNSSSFWQYTDSTELPVLTFQDETECSTRVRVSETLWLQQTLTDIIPLCSSFDGDRGETSSEATNSALTRVHLVRLRKNKCIRKVAPWKFGIQQLPSVQQSSLSIQSQGNATMVTNRVQRKDSQMRYNRSSRCDRRHGQKSPNASLT</sequence>
<comment type="caution">
    <text evidence="2">The sequence shown here is derived from an EMBL/GenBank/DDBJ whole genome shotgun (WGS) entry which is preliminary data.</text>
</comment>
<dbReference type="KEGG" id="pchm:VFPPC_05099"/>
<feature type="region of interest" description="Disordered" evidence="1">
    <location>
        <begin position="113"/>
        <end position="157"/>
    </location>
</feature>
<name>A0A179FTM9_METCM</name>
<dbReference type="GeneID" id="28848337"/>
<keyword evidence="3" id="KW-1185">Reference proteome</keyword>
<dbReference type="RefSeq" id="XP_018145794.1">
    <property type="nucleotide sequence ID" value="XM_018284343.1"/>
</dbReference>
<dbReference type="Proteomes" id="UP000078397">
    <property type="component" value="Unassembled WGS sequence"/>
</dbReference>
<dbReference type="AlphaFoldDB" id="A0A179FTM9"/>
<protein>
    <submittedName>
        <fullName evidence="2">Uncharacterized protein</fullName>
    </submittedName>
</protein>
<evidence type="ECO:0000313" key="3">
    <source>
        <dbReference type="Proteomes" id="UP000078397"/>
    </source>
</evidence>
<proteinExistence type="predicted"/>
<evidence type="ECO:0000313" key="2">
    <source>
        <dbReference type="EMBL" id="OAQ68944.1"/>
    </source>
</evidence>
<dbReference type="EMBL" id="LSBJ02000003">
    <property type="protein sequence ID" value="OAQ68944.1"/>
    <property type="molecule type" value="Genomic_DNA"/>
</dbReference>
<evidence type="ECO:0000256" key="1">
    <source>
        <dbReference type="SAM" id="MobiDB-lite"/>
    </source>
</evidence>
<gene>
    <name evidence="2" type="ORF">VFPPC_05099</name>
</gene>